<name>A0A7M1SNP4_9MICO</name>
<evidence type="ECO:0000313" key="4">
    <source>
        <dbReference type="EMBL" id="QOR69179.1"/>
    </source>
</evidence>
<dbReference type="PANTHER" id="PTHR43022:SF1">
    <property type="entry name" value="PROTEIN SMF"/>
    <property type="match status" value="1"/>
</dbReference>
<dbReference type="KEGG" id="halt:IM660_10610"/>
<comment type="similarity">
    <text evidence="1">Belongs to the DprA/Smf family.</text>
</comment>
<feature type="domain" description="Smf/DprA SLOG" evidence="3">
    <location>
        <begin position="89"/>
        <end position="300"/>
    </location>
</feature>
<sequence length="331" mass="35009">MATMAEQVAGERMARMVLSMIAEPDDSVTGHVLARFGGVETLRLVESDDPIPDLERADAMLWREHLRVNLTADLFERVAAPAQRGIGTLIPSDDHWPTGLNDLGVLAPYVLWTRGATSLLRSPLRERVTITGARSATAYGLEITSDLAANLADDERVIISGGGFGIDGAAHRGTLPQGGHTVAVLACGVDRAYPSAHRDMLEQIGDVGLLVSELPPGTVPARQRFLARGRLLAATSGATVVPEAAPRSGALYVASRAHLLGRAVAAVPGPVTSIVSQGPHELIKQGQASLATETSDITRLLDSGPARRQRAGTLELGYRPDREPPSSGRLL</sequence>
<reference evidence="4 5" key="1">
    <citation type="submission" date="2020-10" db="EMBL/GenBank/DDBJ databases">
        <title>Haloactinobacterium sp. RN3S43, a bacterium isolated from saline soil.</title>
        <authorList>
            <person name="Sun J.-Q."/>
        </authorList>
    </citation>
    <scope>NUCLEOTIDE SEQUENCE [LARGE SCALE GENOMIC DNA]</scope>
    <source>
        <strain evidence="4 5">RN3S43</strain>
    </source>
</reference>
<organism evidence="4 5">
    <name type="scientific">Ruania alkalisoli</name>
    <dbReference type="NCBI Taxonomy" id="2779775"/>
    <lineage>
        <taxon>Bacteria</taxon>
        <taxon>Bacillati</taxon>
        <taxon>Actinomycetota</taxon>
        <taxon>Actinomycetes</taxon>
        <taxon>Micrococcales</taxon>
        <taxon>Ruaniaceae</taxon>
        <taxon>Ruania</taxon>
    </lineage>
</organism>
<evidence type="ECO:0000313" key="5">
    <source>
        <dbReference type="Proteomes" id="UP000593758"/>
    </source>
</evidence>
<proteinExistence type="inferred from homology"/>
<dbReference type="AlphaFoldDB" id="A0A7M1SNP4"/>
<dbReference type="RefSeq" id="WP_193495361.1">
    <property type="nucleotide sequence ID" value="NZ_CP063169.1"/>
</dbReference>
<dbReference type="Gene3D" id="3.40.50.450">
    <property type="match status" value="1"/>
</dbReference>
<keyword evidence="5" id="KW-1185">Reference proteome</keyword>
<evidence type="ECO:0000256" key="1">
    <source>
        <dbReference type="ARBA" id="ARBA00006525"/>
    </source>
</evidence>
<accession>A0A7M1SNP4</accession>
<evidence type="ECO:0000256" key="2">
    <source>
        <dbReference type="SAM" id="MobiDB-lite"/>
    </source>
</evidence>
<protein>
    <submittedName>
        <fullName evidence="4">DNA-protecting protein DprA</fullName>
    </submittedName>
</protein>
<dbReference type="Pfam" id="PF02481">
    <property type="entry name" value="DNA_processg_A"/>
    <property type="match status" value="1"/>
</dbReference>
<dbReference type="InterPro" id="IPR057666">
    <property type="entry name" value="DrpA_SLOG"/>
</dbReference>
<evidence type="ECO:0000259" key="3">
    <source>
        <dbReference type="Pfam" id="PF02481"/>
    </source>
</evidence>
<feature type="region of interest" description="Disordered" evidence="2">
    <location>
        <begin position="303"/>
        <end position="331"/>
    </location>
</feature>
<dbReference type="SUPFAM" id="SSF102405">
    <property type="entry name" value="MCP/YpsA-like"/>
    <property type="match status" value="1"/>
</dbReference>
<dbReference type="Proteomes" id="UP000593758">
    <property type="component" value="Chromosome"/>
</dbReference>
<dbReference type="GO" id="GO:0009294">
    <property type="term" value="P:DNA-mediated transformation"/>
    <property type="evidence" value="ECO:0007669"/>
    <property type="project" value="InterPro"/>
</dbReference>
<dbReference type="EMBL" id="CP063169">
    <property type="protein sequence ID" value="QOR69179.1"/>
    <property type="molecule type" value="Genomic_DNA"/>
</dbReference>
<gene>
    <name evidence="4" type="ORF">IM660_10610</name>
</gene>
<dbReference type="InterPro" id="IPR003488">
    <property type="entry name" value="DprA"/>
</dbReference>
<dbReference type="PANTHER" id="PTHR43022">
    <property type="entry name" value="PROTEIN SMF"/>
    <property type="match status" value="1"/>
</dbReference>